<dbReference type="InterPro" id="IPR006310">
    <property type="entry name" value="DinG"/>
</dbReference>
<dbReference type="SUPFAM" id="SSF53098">
    <property type="entry name" value="Ribonuclease H-like"/>
    <property type="match status" value="1"/>
</dbReference>
<evidence type="ECO:0000256" key="2">
    <source>
        <dbReference type="ARBA" id="ARBA00022695"/>
    </source>
</evidence>
<keyword evidence="2" id="KW-0548">Nucleotidyltransferase</keyword>
<evidence type="ECO:0000256" key="1">
    <source>
        <dbReference type="ARBA" id="ARBA00022679"/>
    </source>
</evidence>
<dbReference type="InterPro" id="IPR013520">
    <property type="entry name" value="Ribonucl_H"/>
</dbReference>
<evidence type="ECO:0000256" key="8">
    <source>
        <dbReference type="ARBA" id="ARBA00022840"/>
    </source>
</evidence>
<gene>
    <name evidence="10 11" type="primary">dinG</name>
    <name evidence="13" type="ORF">FD41_GL000444</name>
</gene>
<proteinExistence type="inferred from homology"/>
<evidence type="ECO:0000256" key="6">
    <source>
        <dbReference type="ARBA" id="ARBA00022801"/>
    </source>
</evidence>
<dbReference type="Pfam" id="PF00929">
    <property type="entry name" value="RNase_T"/>
    <property type="match status" value="1"/>
</dbReference>
<keyword evidence="1" id="KW-0808">Transferase</keyword>
<dbReference type="EC" id="3.1.-.-" evidence="10 11"/>
<keyword evidence="9 13" id="KW-0239">DNA-directed DNA polymerase</keyword>
<dbReference type="GO" id="GO:0005524">
    <property type="term" value="F:ATP binding"/>
    <property type="evidence" value="ECO:0007669"/>
    <property type="project" value="UniProtKB-UniRule"/>
</dbReference>
<dbReference type="SMART" id="SM00479">
    <property type="entry name" value="EXOIII"/>
    <property type="match status" value="1"/>
</dbReference>
<dbReference type="Proteomes" id="UP000051966">
    <property type="component" value="Unassembled WGS sequence"/>
</dbReference>
<evidence type="ECO:0000256" key="5">
    <source>
        <dbReference type="ARBA" id="ARBA00022741"/>
    </source>
</evidence>
<comment type="caution">
    <text evidence="13">The sequence shown here is derived from an EMBL/GenBank/DDBJ whole genome shotgun (WGS) entry which is preliminary data.</text>
</comment>
<keyword evidence="3" id="KW-0235">DNA replication</keyword>
<evidence type="ECO:0000256" key="3">
    <source>
        <dbReference type="ARBA" id="ARBA00022705"/>
    </source>
</evidence>
<dbReference type="RefSeq" id="WP_056983972.1">
    <property type="nucleotide sequence ID" value="NZ_AZFY01000096.1"/>
</dbReference>
<dbReference type="Pfam" id="PF13307">
    <property type="entry name" value="Helicase_C_2"/>
    <property type="match status" value="1"/>
</dbReference>
<dbReference type="PROSITE" id="PS51193">
    <property type="entry name" value="HELICASE_ATP_BIND_2"/>
    <property type="match status" value="1"/>
</dbReference>
<dbReference type="GO" id="GO:0005829">
    <property type="term" value="C:cytosol"/>
    <property type="evidence" value="ECO:0007669"/>
    <property type="project" value="TreeGrafter"/>
</dbReference>
<keyword evidence="6 10" id="KW-0378">Hydrolase</keyword>
<dbReference type="GO" id="GO:0045004">
    <property type="term" value="P:DNA replication proofreading"/>
    <property type="evidence" value="ECO:0007669"/>
    <property type="project" value="TreeGrafter"/>
</dbReference>
<evidence type="ECO:0000256" key="11">
    <source>
        <dbReference type="RuleBase" id="RU364106"/>
    </source>
</evidence>
<keyword evidence="4 10" id="KW-0540">Nuclease</keyword>
<dbReference type="GO" id="GO:0004386">
    <property type="term" value="F:helicase activity"/>
    <property type="evidence" value="ECO:0007669"/>
    <property type="project" value="InterPro"/>
</dbReference>
<evidence type="ECO:0000313" key="14">
    <source>
        <dbReference type="Proteomes" id="UP000051966"/>
    </source>
</evidence>
<sequence>MNSKTTYAVVDIETTGTDMAVDNRIIQFSCALVSQGRIVDTYVSDINPQREVPERIVQLTGITPQRLETAPTFDQVSAKLYKLLSGTVFVAHNVNFDFPFLNREFQRVGYPELDIEAIDTVTLSQILLPTLSSYRLQDLSAYFNIVHDHPHTADSDALATAKLLLVLFRQIRSLPRRTLEQIITINPSLPQDTMKVFIQANDENRSQQLAEKLPVHLKLSSGLVLRKREPIFSDVRDKPTAAKFPKTRAAKSKILPDHLESRVEQNKMMNMIYNNYADPKHHQAKPLVIEAPTGIGKSLGYCLPFSYLASAHKPVVISTATTYLQFQLQQQTIPLLNQSLPFQVNSVILKGASHYIDLNKFRHLLFVADNSVQTAFIKAQILVWLTMTTTGDLDELHLNVEQTPFVWKIQHAGVKWLNPDSAFYDEDFLRYNLAKAQQADFIIVNHAYLLKNWQFFHDFPVKPYLLVDETQQFAETAIRSNQQRINPLAVISAVNRVRGDIQENHHGSARDAFADNALLNRLADRLDDFLEQIRKLLAQLTQTLFDQTVNNKQLHKQADFFTRLIPRDELKKIATANRSLFNNLEHCQTEVEAILIQLNTEVDRNADAFTNHDYLGIYDLYEDFEDFMTKLSFLTAIVNMDQTVIDQKVVWITINHVKDINSFSINQGILKTRDYLNQRLYSAFEPPAFTGATIFSSRRSQFIFSLLGIDRKAAAVRRLQSDFDPQNQARLFLVDAPTQTHFAPNSAEHFQLIAHAIEQIYQNAPRQTLVLFNSLQAIEQTHQILAEDGFTATHLVLAQGVNGTATRLSRQFIHNEPAILLGANVFWEGVDFPAHLLENLIIAQLPFDTPEDPYNHALYAIERGKGKNPFYSLALPKAILRLRQGMGRLLRTKTDYGTIFVLDPRLTTKRYGQTILTNLKNEIPMKTGSLADCIKDMVKFFESRR</sequence>
<dbReference type="SMART" id="SM00491">
    <property type="entry name" value="HELICc2"/>
    <property type="match status" value="1"/>
</dbReference>
<dbReference type="Gene3D" id="3.30.420.10">
    <property type="entry name" value="Ribonuclease H-like superfamily/Ribonuclease H"/>
    <property type="match status" value="1"/>
</dbReference>
<dbReference type="PATRIC" id="fig|1423743.5.peg.457"/>
<protein>
    <recommendedName>
        <fullName evidence="10 11">3'-5' exonuclease DinG</fullName>
        <ecNumber evidence="10 11">3.1.-.-</ecNumber>
    </recommendedName>
</protein>
<evidence type="ECO:0000256" key="4">
    <source>
        <dbReference type="ARBA" id="ARBA00022722"/>
    </source>
</evidence>
<keyword evidence="7 10" id="KW-0269">Exonuclease</keyword>
<dbReference type="FunFam" id="3.30.420.10:FF:000045">
    <property type="entry name" value="3'-5' exonuclease DinG"/>
    <property type="match status" value="1"/>
</dbReference>
<name>A0A0R1VNU0_9LACO</name>
<dbReference type="PANTHER" id="PTHR30231:SF41">
    <property type="entry name" value="DNA POLYMERASE III SUBUNIT EPSILON"/>
    <property type="match status" value="1"/>
</dbReference>
<evidence type="ECO:0000256" key="9">
    <source>
        <dbReference type="ARBA" id="ARBA00022932"/>
    </source>
</evidence>
<dbReference type="Gene3D" id="3.40.50.300">
    <property type="entry name" value="P-loop containing nucleotide triphosphate hydrolases"/>
    <property type="match status" value="2"/>
</dbReference>
<dbReference type="GO" id="GO:0016818">
    <property type="term" value="F:hydrolase activity, acting on acid anhydrides, in phosphorus-containing anhydrides"/>
    <property type="evidence" value="ECO:0007669"/>
    <property type="project" value="InterPro"/>
</dbReference>
<dbReference type="GO" id="GO:0003887">
    <property type="term" value="F:DNA-directed DNA polymerase activity"/>
    <property type="evidence" value="ECO:0007669"/>
    <property type="project" value="UniProtKB-KW"/>
</dbReference>
<dbReference type="InterPro" id="IPR014013">
    <property type="entry name" value="Helic_SF1/SF2_ATP-bd_DinG/Rad3"/>
</dbReference>
<evidence type="ECO:0000259" key="12">
    <source>
        <dbReference type="PROSITE" id="PS51193"/>
    </source>
</evidence>
<keyword evidence="5 10" id="KW-0547">Nucleotide-binding</keyword>
<evidence type="ECO:0000256" key="10">
    <source>
        <dbReference type="HAMAP-Rule" id="MF_02206"/>
    </source>
</evidence>
<comment type="caution">
    <text evidence="10">Lacks conserved residue(s) required for the propagation of feature annotation.</text>
</comment>
<dbReference type="CDD" id="cd06127">
    <property type="entry name" value="DEDDh"/>
    <property type="match status" value="1"/>
</dbReference>
<keyword evidence="8 10" id="KW-0067">ATP-binding</keyword>
<dbReference type="EMBL" id="AZFY01000096">
    <property type="protein sequence ID" value="KRM07486.1"/>
    <property type="molecule type" value="Genomic_DNA"/>
</dbReference>
<evidence type="ECO:0000256" key="7">
    <source>
        <dbReference type="ARBA" id="ARBA00022839"/>
    </source>
</evidence>
<evidence type="ECO:0000313" key="13">
    <source>
        <dbReference type="EMBL" id="KRM07486.1"/>
    </source>
</evidence>
<dbReference type="InterPro" id="IPR006054">
    <property type="entry name" value="DnaQ"/>
</dbReference>
<dbReference type="HAMAP" id="MF_02206">
    <property type="entry name" value="DinG_exonucl"/>
    <property type="match status" value="1"/>
</dbReference>
<feature type="binding site" evidence="10">
    <location>
        <begin position="291"/>
        <end position="298"/>
    </location>
    <ligand>
        <name>ATP</name>
        <dbReference type="ChEBI" id="CHEBI:30616"/>
    </ligand>
</feature>
<keyword evidence="14" id="KW-1185">Reference proteome</keyword>
<dbReference type="PANTHER" id="PTHR30231">
    <property type="entry name" value="DNA POLYMERASE III SUBUNIT EPSILON"/>
    <property type="match status" value="1"/>
</dbReference>
<dbReference type="InterPro" id="IPR027417">
    <property type="entry name" value="P-loop_NTPase"/>
</dbReference>
<dbReference type="InterPro" id="IPR006555">
    <property type="entry name" value="ATP-dep_Helicase_C"/>
</dbReference>
<dbReference type="OrthoDB" id="9803913at2"/>
<dbReference type="SUPFAM" id="SSF52540">
    <property type="entry name" value="P-loop containing nucleoside triphosphate hydrolases"/>
    <property type="match status" value="1"/>
</dbReference>
<dbReference type="GO" id="GO:0003677">
    <property type="term" value="F:DNA binding"/>
    <property type="evidence" value="ECO:0007669"/>
    <property type="project" value="InterPro"/>
</dbReference>
<dbReference type="InterPro" id="IPR012337">
    <property type="entry name" value="RNaseH-like_sf"/>
</dbReference>
<dbReference type="InterPro" id="IPR036397">
    <property type="entry name" value="RNaseH_sf"/>
</dbReference>
<comment type="function">
    <text evidence="10 11">3'-5' exonuclease.</text>
</comment>
<accession>A0A0R1VNU0</accession>
<dbReference type="NCBIfam" id="TIGR01407">
    <property type="entry name" value="dinG_rel"/>
    <property type="match status" value="1"/>
</dbReference>
<dbReference type="NCBIfam" id="TIGR00573">
    <property type="entry name" value="dnaq"/>
    <property type="match status" value="1"/>
</dbReference>
<comment type="similarity">
    <text evidence="10 11">Belongs to the helicase family. DinG subfamily. Type 2 sub-subfamily.</text>
</comment>
<feature type="domain" description="Helicase ATP-binding" evidence="12">
    <location>
        <begin position="251"/>
        <end position="544"/>
    </location>
</feature>
<reference evidence="13 14" key="1">
    <citation type="journal article" date="2015" name="Genome Announc.">
        <title>Expanding the biotechnology potential of lactobacilli through comparative genomics of 213 strains and associated genera.</title>
        <authorList>
            <person name="Sun Z."/>
            <person name="Harris H.M."/>
            <person name="McCann A."/>
            <person name="Guo C."/>
            <person name="Argimon S."/>
            <person name="Zhang W."/>
            <person name="Yang X."/>
            <person name="Jeffery I.B."/>
            <person name="Cooney J.C."/>
            <person name="Kagawa T.F."/>
            <person name="Liu W."/>
            <person name="Song Y."/>
            <person name="Salvetti E."/>
            <person name="Wrobel A."/>
            <person name="Rasinkangas P."/>
            <person name="Parkhill J."/>
            <person name="Rea M.C."/>
            <person name="O'Sullivan O."/>
            <person name="Ritari J."/>
            <person name="Douillard F.P."/>
            <person name="Paul Ross R."/>
            <person name="Yang R."/>
            <person name="Briner A.E."/>
            <person name="Felis G.E."/>
            <person name="de Vos W.M."/>
            <person name="Barrangou R."/>
            <person name="Klaenhammer T.R."/>
            <person name="Caufield P.W."/>
            <person name="Cui Y."/>
            <person name="Zhang H."/>
            <person name="O'Toole P.W."/>
        </authorList>
    </citation>
    <scope>NUCLEOTIDE SEQUENCE [LARGE SCALE GENOMIC DNA]</scope>
    <source>
        <strain evidence="13 14">DSM 18382</strain>
    </source>
</reference>
<organism evidence="13 14">
    <name type="scientific">Lentilactobacillus farraginis DSM 18382 = JCM 14108</name>
    <dbReference type="NCBI Taxonomy" id="1423743"/>
    <lineage>
        <taxon>Bacteria</taxon>
        <taxon>Bacillati</taxon>
        <taxon>Bacillota</taxon>
        <taxon>Bacilli</taxon>
        <taxon>Lactobacillales</taxon>
        <taxon>Lactobacillaceae</taxon>
        <taxon>Lentilactobacillus</taxon>
    </lineage>
</organism>
<dbReference type="AlphaFoldDB" id="A0A0R1VNU0"/>
<dbReference type="GO" id="GO:0008408">
    <property type="term" value="F:3'-5' exonuclease activity"/>
    <property type="evidence" value="ECO:0007669"/>
    <property type="project" value="UniProtKB-UniRule"/>
</dbReference>